<protein>
    <submittedName>
        <fullName evidence="1">Uncharacterized protein</fullName>
    </submittedName>
</protein>
<proteinExistence type="predicted"/>
<dbReference type="Proteomes" id="UP000015102">
    <property type="component" value="Unassembled WGS sequence"/>
</dbReference>
<evidence type="ECO:0000313" key="2">
    <source>
        <dbReference type="Proteomes" id="UP000015102"/>
    </source>
</evidence>
<reference evidence="1" key="2">
    <citation type="submission" date="2015-06" db="UniProtKB">
        <authorList>
            <consortium name="EnsemblMetazoa"/>
        </authorList>
    </citation>
    <scope>IDENTIFICATION</scope>
</reference>
<reference evidence="2" key="1">
    <citation type="submission" date="2013-02" db="EMBL/GenBank/DDBJ databases">
        <authorList>
            <person name="Hughes D."/>
        </authorList>
    </citation>
    <scope>NUCLEOTIDE SEQUENCE</scope>
    <source>
        <strain>Durham</strain>
        <strain evidence="2">NC isolate 2 -- Noor lab</strain>
    </source>
</reference>
<dbReference type="EnsemblMetazoa" id="MESCA008861-RA">
    <property type="protein sequence ID" value="MESCA008861-PA"/>
    <property type="gene ID" value="MESCA008861"/>
</dbReference>
<organism evidence="1 2">
    <name type="scientific">Megaselia scalaris</name>
    <name type="common">Humpbacked fly</name>
    <name type="synonym">Phora scalaris</name>
    <dbReference type="NCBI Taxonomy" id="36166"/>
    <lineage>
        <taxon>Eukaryota</taxon>
        <taxon>Metazoa</taxon>
        <taxon>Ecdysozoa</taxon>
        <taxon>Arthropoda</taxon>
        <taxon>Hexapoda</taxon>
        <taxon>Insecta</taxon>
        <taxon>Pterygota</taxon>
        <taxon>Neoptera</taxon>
        <taxon>Endopterygota</taxon>
        <taxon>Diptera</taxon>
        <taxon>Brachycera</taxon>
        <taxon>Muscomorpha</taxon>
        <taxon>Platypezoidea</taxon>
        <taxon>Phoridae</taxon>
        <taxon>Megaseliini</taxon>
        <taxon>Megaselia</taxon>
    </lineage>
</organism>
<dbReference type="EMBL" id="CAQQ02134427">
    <property type="status" value="NOT_ANNOTATED_CDS"/>
    <property type="molecule type" value="Genomic_DNA"/>
</dbReference>
<evidence type="ECO:0000313" key="1">
    <source>
        <dbReference type="EnsemblMetazoa" id="MESCA008861-PA"/>
    </source>
</evidence>
<name>T1GYD6_MEGSC</name>
<dbReference type="AlphaFoldDB" id="T1GYD6"/>
<accession>T1GYD6</accession>
<dbReference type="HOGENOM" id="CLU_2661608_0_0_1"/>
<sequence length="76" mass="8611">MCPSLGREGWLRDIDNCNRYFRCYRENNQLIQLKMDVTGICQNSPYAGSCSAAGFCSNKQTGYYANPTDVTKSLDR</sequence>
<keyword evidence="2" id="KW-1185">Reference proteome</keyword>